<reference evidence="1 2" key="1">
    <citation type="submission" date="2016-11" db="EMBL/GenBank/DDBJ databases">
        <title>Whole Genome Sequence of Listeria newyorkensis.</title>
        <authorList>
            <person name="Frink S."/>
            <person name="Morales C."/>
            <person name="Kiang D."/>
        </authorList>
    </citation>
    <scope>NUCLEOTIDE SEQUENCE [LARGE SCALE GENOMIC DNA]</scope>
    <source>
        <strain evidence="1 2">F1604011-044</strain>
    </source>
</reference>
<comment type="caution">
    <text evidence="1">The sequence shown here is derived from an EMBL/GenBank/DDBJ whole genome shotgun (WGS) entry which is preliminary data.</text>
</comment>
<sequence>MVRRYRKYRALVGGYVVVDKQPCAFSIVLSVSKPVIGGSELQEIQKRIAREVKKNQDVAITSISKLNIK</sequence>
<gene>
    <name evidence="1" type="ORF">BMT55_15675</name>
</gene>
<name>A0ABX4XJG9_9LIST</name>
<proteinExistence type="predicted"/>
<keyword evidence="2" id="KW-1185">Reference proteome</keyword>
<evidence type="ECO:0000313" key="2">
    <source>
        <dbReference type="Proteomes" id="UP000236500"/>
    </source>
</evidence>
<dbReference type="Proteomes" id="UP000236500">
    <property type="component" value="Unassembled WGS sequence"/>
</dbReference>
<protein>
    <submittedName>
        <fullName evidence="1">Uncharacterized protein</fullName>
    </submittedName>
</protein>
<accession>A0ABX4XJG9</accession>
<evidence type="ECO:0000313" key="1">
    <source>
        <dbReference type="EMBL" id="PNP88201.1"/>
    </source>
</evidence>
<organism evidence="1 2">
    <name type="scientific">Listeria newyorkensis</name>
    <dbReference type="NCBI Taxonomy" id="1497681"/>
    <lineage>
        <taxon>Bacteria</taxon>
        <taxon>Bacillati</taxon>
        <taxon>Bacillota</taxon>
        <taxon>Bacilli</taxon>
        <taxon>Bacillales</taxon>
        <taxon>Listeriaceae</taxon>
        <taxon>Listeria</taxon>
    </lineage>
</organism>
<dbReference type="EMBL" id="MPDH01000026">
    <property type="protein sequence ID" value="PNP88201.1"/>
    <property type="molecule type" value="Genomic_DNA"/>
</dbReference>